<dbReference type="Proteomes" id="UP000289340">
    <property type="component" value="Chromosome 14"/>
</dbReference>
<accession>A0A445H904</accession>
<dbReference type="EMBL" id="QZWG01000014">
    <property type="protein sequence ID" value="RZB70115.1"/>
    <property type="molecule type" value="Genomic_DNA"/>
</dbReference>
<feature type="transmembrane region" description="Helical" evidence="1">
    <location>
        <begin position="7"/>
        <end position="28"/>
    </location>
</feature>
<dbReference type="AlphaFoldDB" id="A0A445H904"/>
<organism evidence="2 3">
    <name type="scientific">Glycine soja</name>
    <name type="common">Wild soybean</name>
    <dbReference type="NCBI Taxonomy" id="3848"/>
    <lineage>
        <taxon>Eukaryota</taxon>
        <taxon>Viridiplantae</taxon>
        <taxon>Streptophyta</taxon>
        <taxon>Embryophyta</taxon>
        <taxon>Tracheophyta</taxon>
        <taxon>Spermatophyta</taxon>
        <taxon>Magnoliopsida</taxon>
        <taxon>eudicotyledons</taxon>
        <taxon>Gunneridae</taxon>
        <taxon>Pentapetalae</taxon>
        <taxon>rosids</taxon>
        <taxon>fabids</taxon>
        <taxon>Fabales</taxon>
        <taxon>Fabaceae</taxon>
        <taxon>Papilionoideae</taxon>
        <taxon>50 kb inversion clade</taxon>
        <taxon>NPAAA clade</taxon>
        <taxon>indigoferoid/millettioid clade</taxon>
        <taxon>Phaseoleae</taxon>
        <taxon>Glycine</taxon>
        <taxon>Glycine subgen. Soja</taxon>
    </lineage>
</organism>
<keyword evidence="1" id="KW-0472">Membrane</keyword>
<evidence type="ECO:0000313" key="3">
    <source>
        <dbReference type="Proteomes" id="UP000289340"/>
    </source>
</evidence>
<sequence length="87" mass="9913">MSTPLRITIFFFILNALNPFVLFVDPFYCSSFHFSTSVRPIRVLRAASWKFLPRFVRSLPSDHHAAAHYVPTATAARLRPPPHAGPY</sequence>
<gene>
    <name evidence="2" type="ORF">D0Y65_039421</name>
</gene>
<protein>
    <submittedName>
        <fullName evidence="2">Uncharacterized protein</fullName>
    </submittedName>
</protein>
<reference evidence="2 3" key="1">
    <citation type="submission" date="2018-09" db="EMBL/GenBank/DDBJ databases">
        <title>A high-quality reference genome of wild soybean provides a powerful tool to mine soybean genomes.</title>
        <authorList>
            <person name="Xie M."/>
            <person name="Chung C.Y.L."/>
            <person name="Li M.-W."/>
            <person name="Wong F.-L."/>
            <person name="Chan T.-F."/>
            <person name="Lam H.-M."/>
        </authorList>
    </citation>
    <scope>NUCLEOTIDE SEQUENCE [LARGE SCALE GENOMIC DNA]</scope>
    <source>
        <strain evidence="3">cv. W05</strain>
        <tissue evidence="2">Hypocotyl of etiolated seedlings</tissue>
    </source>
</reference>
<comment type="caution">
    <text evidence="2">The sequence shown here is derived from an EMBL/GenBank/DDBJ whole genome shotgun (WGS) entry which is preliminary data.</text>
</comment>
<name>A0A445H904_GLYSO</name>
<evidence type="ECO:0000256" key="1">
    <source>
        <dbReference type="SAM" id="Phobius"/>
    </source>
</evidence>
<evidence type="ECO:0000313" key="2">
    <source>
        <dbReference type="EMBL" id="RZB70115.1"/>
    </source>
</evidence>
<keyword evidence="1" id="KW-1133">Transmembrane helix</keyword>
<keyword evidence="3" id="KW-1185">Reference proteome</keyword>
<proteinExistence type="predicted"/>
<keyword evidence="1" id="KW-0812">Transmembrane</keyword>